<dbReference type="PROSITE" id="PS50928">
    <property type="entry name" value="ABC_TM1"/>
    <property type="match status" value="1"/>
</dbReference>
<keyword evidence="4 7" id="KW-0812">Transmembrane</keyword>
<reference evidence="9 10" key="1">
    <citation type="journal article" date="2019" name="Int. J. Syst. Evol. Microbiol.">
        <title>The Global Catalogue of Microorganisms (GCM) 10K type strain sequencing project: providing services to taxonomists for standard genome sequencing and annotation.</title>
        <authorList>
            <consortium name="The Broad Institute Genomics Platform"/>
            <consortium name="The Broad Institute Genome Sequencing Center for Infectious Disease"/>
            <person name="Wu L."/>
            <person name="Ma J."/>
        </authorList>
    </citation>
    <scope>NUCLEOTIDE SEQUENCE [LARGE SCALE GENOMIC DNA]</scope>
    <source>
        <strain evidence="9 10">DT72</strain>
    </source>
</reference>
<dbReference type="CDD" id="cd06261">
    <property type="entry name" value="TM_PBP2"/>
    <property type="match status" value="1"/>
</dbReference>
<keyword evidence="10" id="KW-1185">Reference proteome</keyword>
<keyword evidence="5 7" id="KW-1133">Transmembrane helix</keyword>
<organism evidence="9 10">
    <name type="scientific">Halorussus caseinilyticus</name>
    <dbReference type="NCBI Taxonomy" id="3034025"/>
    <lineage>
        <taxon>Archaea</taxon>
        <taxon>Methanobacteriati</taxon>
        <taxon>Methanobacteriota</taxon>
        <taxon>Stenosarchaea group</taxon>
        <taxon>Halobacteria</taxon>
        <taxon>Halobacteriales</taxon>
        <taxon>Haladaptataceae</taxon>
        <taxon>Halorussus</taxon>
    </lineage>
</organism>
<gene>
    <name evidence="9" type="ORF">ACFQJ6_11170</name>
</gene>
<comment type="similarity">
    <text evidence="7">Belongs to the binding-protein-dependent transport system permease family.</text>
</comment>
<dbReference type="Proteomes" id="UP001596407">
    <property type="component" value="Unassembled WGS sequence"/>
</dbReference>
<accession>A0ABD5WJC2</accession>
<comment type="subcellular location">
    <subcellularLocation>
        <location evidence="1 7">Cell membrane</location>
        <topology evidence="1 7">Multi-pass membrane protein</topology>
    </subcellularLocation>
</comment>
<dbReference type="Pfam" id="PF00528">
    <property type="entry name" value="BPD_transp_1"/>
    <property type="match status" value="1"/>
</dbReference>
<proteinExistence type="inferred from homology"/>
<dbReference type="PANTHER" id="PTHR30151">
    <property type="entry name" value="ALKANE SULFONATE ABC TRANSPORTER-RELATED, MEMBRANE SUBUNIT"/>
    <property type="match status" value="1"/>
</dbReference>
<dbReference type="GO" id="GO:0005886">
    <property type="term" value="C:plasma membrane"/>
    <property type="evidence" value="ECO:0007669"/>
    <property type="project" value="UniProtKB-SubCell"/>
</dbReference>
<keyword evidence="6 7" id="KW-0472">Membrane</keyword>
<evidence type="ECO:0000256" key="2">
    <source>
        <dbReference type="ARBA" id="ARBA00022448"/>
    </source>
</evidence>
<sequence>MTADRIPATRLSLPAGALAVGVLAWWAVVALLGIPAYLLPTPAAVAARLADRPGLYLRNAATTLRTILAGGLAGVLTGFGAAAVVVHSTFLRRALAPYLVTARVLPKIAVAPLLLVYLGTGAGTALAFVSLVAFFPTFVSSTAGLRETPDEYLDLLRSVEAGPVRTFLFVRVPSALPSVFAGLKQSAALAVVGAVVAEWVLTDEGLGYLVLVGAENVQTDAVLAAVAVLFAEGLAVYGAVAAVENRVSW</sequence>
<dbReference type="GeneID" id="79302759"/>
<comment type="caution">
    <text evidence="9">The sequence shown here is derived from an EMBL/GenBank/DDBJ whole genome shotgun (WGS) entry which is preliminary data.</text>
</comment>
<evidence type="ECO:0000259" key="8">
    <source>
        <dbReference type="PROSITE" id="PS50928"/>
    </source>
</evidence>
<evidence type="ECO:0000256" key="5">
    <source>
        <dbReference type="ARBA" id="ARBA00022989"/>
    </source>
</evidence>
<dbReference type="InterPro" id="IPR000515">
    <property type="entry name" value="MetI-like"/>
</dbReference>
<feature type="transmembrane region" description="Helical" evidence="7">
    <location>
        <begin position="12"/>
        <end position="38"/>
    </location>
</feature>
<evidence type="ECO:0000313" key="9">
    <source>
        <dbReference type="EMBL" id="MFC7080599.1"/>
    </source>
</evidence>
<dbReference type="Gene3D" id="1.10.3720.10">
    <property type="entry name" value="MetI-like"/>
    <property type="match status" value="1"/>
</dbReference>
<feature type="domain" description="ABC transmembrane type-1" evidence="8">
    <location>
        <begin position="60"/>
        <end position="241"/>
    </location>
</feature>
<keyword evidence="2 7" id="KW-0813">Transport</keyword>
<evidence type="ECO:0000313" key="10">
    <source>
        <dbReference type="Proteomes" id="UP001596407"/>
    </source>
</evidence>
<evidence type="ECO:0000256" key="4">
    <source>
        <dbReference type="ARBA" id="ARBA00022692"/>
    </source>
</evidence>
<feature type="transmembrane region" description="Helical" evidence="7">
    <location>
        <begin position="108"/>
        <end position="135"/>
    </location>
</feature>
<evidence type="ECO:0000256" key="1">
    <source>
        <dbReference type="ARBA" id="ARBA00004651"/>
    </source>
</evidence>
<evidence type="ECO:0000256" key="6">
    <source>
        <dbReference type="ARBA" id="ARBA00023136"/>
    </source>
</evidence>
<dbReference type="PANTHER" id="PTHR30151:SF41">
    <property type="entry name" value="ABC TRANSPORTER PERMEASE PROTEIN"/>
    <property type="match status" value="1"/>
</dbReference>
<dbReference type="SUPFAM" id="SSF161098">
    <property type="entry name" value="MetI-like"/>
    <property type="match status" value="1"/>
</dbReference>
<dbReference type="EMBL" id="JBHSZH010000005">
    <property type="protein sequence ID" value="MFC7080599.1"/>
    <property type="molecule type" value="Genomic_DNA"/>
</dbReference>
<dbReference type="RefSeq" id="WP_276281549.1">
    <property type="nucleotide sequence ID" value="NZ_CP119809.1"/>
</dbReference>
<dbReference type="InterPro" id="IPR035906">
    <property type="entry name" value="MetI-like_sf"/>
</dbReference>
<feature type="transmembrane region" description="Helical" evidence="7">
    <location>
        <begin position="221"/>
        <end position="243"/>
    </location>
</feature>
<evidence type="ECO:0000256" key="7">
    <source>
        <dbReference type="RuleBase" id="RU363032"/>
    </source>
</evidence>
<feature type="transmembrane region" description="Helical" evidence="7">
    <location>
        <begin position="67"/>
        <end position="87"/>
    </location>
</feature>
<keyword evidence="3" id="KW-1003">Cell membrane</keyword>
<evidence type="ECO:0000256" key="3">
    <source>
        <dbReference type="ARBA" id="ARBA00022475"/>
    </source>
</evidence>
<name>A0ABD5WJC2_9EURY</name>
<dbReference type="AlphaFoldDB" id="A0ABD5WJC2"/>
<protein>
    <submittedName>
        <fullName evidence="9">ABC transporter permease</fullName>
    </submittedName>
</protein>